<sequence>MKGSIVIEIDNIKPQLIAYICSYMSFHCRYIASSHTRGKMHFSAWKAQARYLRVEVLLFFHLTILTSSLRTTDPYPARQLSSTATKGTIASGSVYNIASIINTGNPTYSSSEARKTDHSMNAASRQILLPTGILKNPVPSSSGISTLSTTTRTRNSNHFIHPNTSDSSQASQVSGIRLQSSANSNSTLTTTQSSQNFSTHSNLSADFGPSLASVPSTKAVFAHFMVGNVYSWDQSNWESDIALAQDAHIDAFALNIAYGDATVSTSLEYAFAAANNLGFKLFFSFDYAGNGAWPSQDVTALLIDYASDSAYYLYDGKPFVSTFEGPSSGSDWLAIKEDTGCFFIPDWSSLGAQAATENAGGVADGLLSWAAWPWGNSNMNTYVDASYLQFLNSSGTPKPYIMPVSP</sequence>
<protein>
    <recommendedName>
        <fullName evidence="4">Glycoside hydrolase family 71 protein</fullName>
    </recommendedName>
</protein>
<dbReference type="Proteomes" id="UP001152300">
    <property type="component" value="Unassembled WGS sequence"/>
</dbReference>
<dbReference type="Gene3D" id="3.20.20.80">
    <property type="entry name" value="Glycosidases"/>
    <property type="match status" value="1"/>
</dbReference>
<dbReference type="EMBL" id="JAPEIS010000003">
    <property type="protein sequence ID" value="KAJ8068521.1"/>
    <property type="molecule type" value="Genomic_DNA"/>
</dbReference>
<evidence type="ECO:0008006" key="4">
    <source>
        <dbReference type="Google" id="ProtNLM"/>
    </source>
</evidence>
<evidence type="ECO:0000313" key="2">
    <source>
        <dbReference type="EMBL" id="KAJ8068521.1"/>
    </source>
</evidence>
<dbReference type="GO" id="GO:0051118">
    <property type="term" value="F:glucan endo-1,3-alpha-glucosidase activity"/>
    <property type="evidence" value="ECO:0007669"/>
    <property type="project" value="InterPro"/>
</dbReference>
<accession>A0A9X0DLZ0</accession>
<gene>
    <name evidence="2" type="ORF">OCU04_004071</name>
</gene>
<proteinExistence type="predicted"/>
<evidence type="ECO:0000256" key="1">
    <source>
        <dbReference type="SAM" id="MobiDB-lite"/>
    </source>
</evidence>
<feature type="compositionally biased region" description="Low complexity" evidence="1">
    <location>
        <begin position="140"/>
        <end position="153"/>
    </location>
</feature>
<reference evidence="2" key="1">
    <citation type="submission" date="2022-11" db="EMBL/GenBank/DDBJ databases">
        <title>Genome Resource of Sclerotinia nivalis Strain SnTB1, a Plant Pathogen Isolated from American Ginseng.</title>
        <authorList>
            <person name="Fan S."/>
        </authorList>
    </citation>
    <scope>NUCLEOTIDE SEQUENCE</scope>
    <source>
        <strain evidence="2">SnTB1</strain>
    </source>
</reference>
<comment type="caution">
    <text evidence="2">The sequence shown here is derived from an EMBL/GenBank/DDBJ whole genome shotgun (WGS) entry which is preliminary data.</text>
</comment>
<keyword evidence="3" id="KW-1185">Reference proteome</keyword>
<dbReference type="InterPro" id="IPR005197">
    <property type="entry name" value="Glyco_hydro_71"/>
</dbReference>
<dbReference type="OrthoDB" id="1046782at2759"/>
<dbReference type="CDD" id="cd11577">
    <property type="entry name" value="GH71"/>
    <property type="match status" value="1"/>
</dbReference>
<feature type="compositionally biased region" description="Polar residues" evidence="1">
    <location>
        <begin position="154"/>
        <end position="176"/>
    </location>
</feature>
<feature type="region of interest" description="Disordered" evidence="1">
    <location>
        <begin position="133"/>
        <end position="176"/>
    </location>
</feature>
<organism evidence="2 3">
    <name type="scientific">Sclerotinia nivalis</name>
    <dbReference type="NCBI Taxonomy" id="352851"/>
    <lineage>
        <taxon>Eukaryota</taxon>
        <taxon>Fungi</taxon>
        <taxon>Dikarya</taxon>
        <taxon>Ascomycota</taxon>
        <taxon>Pezizomycotina</taxon>
        <taxon>Leotiomycetes</taxon>
        <taxon>Helotiales</taxon>
        <taxon>Sclerotiniaceae</taxon>
        <taxon>Sclerotinia</taxon>
    </lineage>
</organism>
<dbReference type="AlphaFoldDB" id="A0A9X0DLZ0"/>
<evidence type="ECO:0000313" key="3">
    <source>
        <dbReference type="Proteomes" id="UP001152300"/>
    </source>
</evidence>
<name>A0A9X0DLZ0_9HELO</name>
<dbReference type="Pfam" id="PF03659">
    <property type="entry name" value="Glyco_hydro_71"/>
    <property type="match status" value="1"/>
</dbReference>